<gene>
    <name evidence="2" type="ORF">CSCA_1567</name>
</gene>
<keyword evidence="1" id="KW-0812">Transmembrane</keyword>
<dbReference type="RefSeq" id="WP_029159351.1">
    <property type="nucleotide sequence ID" value="NZ_CP009933.1"/>
</dbReference>
<feature type="transmembrane region" description="Helical" evidence="1">
    <location>
        <begin position="160"/>
        <end position="180"/>
    </location>
</feature>
<feature type="transmembrane region" description="Helical" evidence="1">
    <location>
        <begin position="241"/>
        <end position="263"/>
    </location>
</feature>
<evidence type="ECO:0000256" key="1">
    <source>
        <dbReference type="SAM" id="Phobius"/>
    </source>
</evidence>
<dbReference type="AlphaFoldDB" id="A0A0E3JMZ6"/>
<dbReference type="KEGG" id="csq:CSCA_1567"/>
<dbReference type="STRING" id="1548.CSCA_1567"/>
<dbReference type="PANTHER" id="PTHR37305:SF1">
    <property type="entry name" value="MEMBRANE PROTEIN"/>
    <property type="match status" value="1"/>
</dbReference>
<dbReference type="Proteomes" id="UP000033115">
    <property type="component" value="Chromosome"/>
</dbReference>
<feature type="transmembrane region" description="Helical" evidence="1">
    <location>
        <begin position="67"/>
        <end position="87"/>
    </location>
</feature>
<reference evidence="2 3" key="1">
    <citation type="journal article" date="2015" name="J. Biotechnol.">
        <title>Complete genome sequence of a malodorant-producing acetogen, Clostridium scatologenes ATCC 25775(T).</title>
        <authorList>
            <person name="Zhu Z."/>
            <person name="Guo T."/>
            <person name="Zheng H."/>
            <person name="Song T."/>
            <person name="Ouyang P."/>
            <person name="Xie J."/>
        </authorList>
    </citation>
    <scope>NUCLEOTIDE SEQUENCE [LARGE SCALE GENOMIC DNA]</scope>
    <source>
        <strain evidence="2 3">ATCC 25775</strain>
    </source>
</reference>
<evidence type="ECO:0000313" key="3">
    <source>
        <dbReference type="Proteomes" id="UP000033115"/>
    </source>
</evidence>
<dbReference type="EMBL" id="CP009933">
    <property type="protein sequence ID" value="AKA68692.1"/>
    <property type="molecule type" value="Genomic_DNA"/>
</dbReference>
<dbReference type="PANTHER" id="PTHR37305">
    <property type="entry name" value="INTEGRAL MEMBRANE PROTEIN-RELATED"/>
    <property type="match status" value="1"/>
</dbReference>
<feature type="transmembrane region" description="Helical" evidence="1">
    <location>
        <begin position="187"/>
        <end position="209"/>
    </location>
</feature>
<keyword evidence="1" id="KW-0472">Membrane</keyword>
<feature type="transmembrane region" description="Helical" evidence="1">
    <location>
        <begin position="108"/>
        <end position="134"/>
    </location>
</feature>
<accession>A0A0E3JMZ6</accession>
<evidence type="ECO:0000313" key="2">
    <source>
        <dbReference type="EMBL" id="AKA68692.1"/>
    </source>
</evidence>
<feature type="transmembrane region" description="Helical" evidence="1">
    <location>
        <begin position="20"/>
        <end position="37"/>
    </location>
</feature>
<sequence>MKQLFLSEWQRMWKRKSTWLCFGLVPIILFNFVKYYLKLNLKFTSSSTKYTTFLNFPSTVLQMNLTLFFNIVAILLIIISITSEYRTGELRMIMIRAVSFKDIIKAKFLAVVSMMFLLLTSHLIISYILGYLFLPHEKVKFRTYNYAFTLNEAVLYNFKYYIIAFITLIAAAVVIMVICINCRTTTGAVGGSLTFIAASGLYPTMYSVFTNKVSEIVDLSSLVSIQDHGILIILAQNPKDIGLIIFIIALYIGVFYLIAVNLFDDKDCYI</sequence>
<dbReference type="HOGENOM" id="CLU_088499_0_0_9"/>
<keyword evidence="3" id="KW-1185">Reference proteome</keyword>
<keyword evidence="1" id="KW-1133">Transmembrane helix</keyword>
<name>A0A0E3JMZ6_CLOSL</name>
<protein>
    <submittedName>
        <fullName evidence="2">ABC transporter, permease protein</fullName>
    </submittedName>
</protein>
<organism evidence="2 3">
    <name type="scientific">Clostridium scatologenes</name>
    <dbReference type="NCBI Taxonomy" id="1548"/>
    <lineage>
        <taxon>Bacteria</taxon>
        <taxon>Bacillati</taxon>
        <taxon>Bacillota</taxon>
        <taxon>Clostridia</taxon>
        <taxon>Eubacteriales</taxon>
        <taxon>Clostridiaceae</taxon>
        <taxon>Clostridium</taxon>
    </lineage>
</organism>
<proteinExistence type="predicted"/>